<feature type="chain" id="PRO_5035157399" evidence="1">
    <location>
        <begin position="16"/>
        <end position="119"/>
    </location>
</feature>
<dbReference type="PROSITE" id="PS51257">
    <property type="entry name" value="PROKAR_LIPOPROTEIN"/>
    <property type="match status" value="1"/>
</dbReference>
<evidence type="ECO:0000313" key="3">
    <source>
        <dbReference type="Proteomes" id="UP000681356"/>
    </source>
</evidence>
<dbReference type="AlphaFoldDB" id="A0A8J8B7S0"/>
<dbReference type="RefSeq" id="WP_212537388.1">
    <property type="nucleotide sequence ID" value="NZ_JAGTUU010000006.1"/>
</dbReference>
<dbReference type="Proteomes" id="UP000681356">
    <property type="component" value="Unassembled WGS sequence"/>
</dbReference>
<sequence length="119" mass="12775">MKPAAFPLLAILALAACGGGNSERATRYYGGPSVSFASGPISSGCLTGGRKAANRQLCGCIQGVANQSLSGSDQRMAASFFADPHRAQEIRQSDNPRHEDFWKRYRAFADRAEEVCKGY</sequence>
<accession>A0A8J8B7S0</accession>
<evidence type="ECO:0000256" key="1">
    <source>
        <dbReference type="SAM" id="SignalP"/>
    </source>
</evidence>
<gene>
    <name evidence="2" type="ORF">KB874_15100</name>
</gene>
<dbReference type="EMBL" id="JAGTUU010000006">
    <property type="protein sequence ID" value="MBS0125416.1"/>
    <property type="molecule type" value="Genomic_DNA"/>
</dbReference>
<keyword evidence="3" id="KW-1185">Reference proteome</keyword>
<evidence type="ECO:0000313" key="2">
    <source>
        <dbReference type="EMBL" id="MBS0125416.1"/>
    </source>
</evidence>
<organism evidence="2 3">
    <name type="scientific">Thetidibacter halocola</name>
    <dbReference type="NCBI Taxonomy" id="2827239"/>
    <lineage>
        <taxon>Bacteria</taxon>
        <taxon>Pseudomonadati</taxon>
        <taxon>Pseudomonadota</taxon>
        <taxon>Alphaproteobacteria</taxon>
        <taxon>Rhodobacterales</taxon>
        <taxon>Roseobacteraceae</taxon>
        <taxon>Thetidibacter</taxon>
    </lineage>
</organism>
<comment type="caution">
    <text evidence="2">The sequence shown here is derived from an EMBL/GenBank/DDBJ whole genome shotgun (WGS) entry which is preliminary data.</text>
</comment>
<name>A0A8J8B7S0_9RHOB</name>
<protein>
    <submittedName>
        <fullName evidence="2">Arginine transporter</fullName>
    </submittedName>
</protein>
<keyword evidence="1" id="KW-0732">Signal</keyword>
<feature type="signal peptide" evidence="1">
    <location>
        <begin position="1"/>
        <end position="15"/>
    </location>
</feature>
<proteinExistence type="predicted"/>
<reference evidence="2" key="1">
    <citation type="submission" date="2021-04" db="EMBL/GenBank/DDBJ databases">
        <authorList>
            <person name="Yoon J."/>
        </authorList>
    </citation>
    <scope>NUCLEOTIDE SEQUENCE</scope>
    <source>
        <strain evidence="2">KMU-90</strain>
    </source>
</reference>